<sequence>MRRPATRAGQRGPPYGPLATSRSRRERRPTTPAQQRSVPEPESEDRGLRRGALLPWPGRAGPKPPTALPRVPTGGNGMMGIMKSLAAAGLRIVDGWTEPEGLIPPIVTGQAPSCPPQEGRVEAVLDVLEPQLREKANADWYRLSVEGGLFSETDRRFLLALRPEQNRSSRWFCVELRNGWDIMGKGAAGLLGSAPCRPEFRMLSLDGNVLCFATTWEHDISTSVLTAPHRSQVLRRWAEAVAEGTMDEPDEPPLSLAARRWLDSHEEDLRADTCRAGQGMSGS</sequence>
<dbReference type="AlphaFoldDB" id="D6X7C0"/>
<proteinExistence type="predicted"/>
<dbReference type="HOGENOM" id="CLU_983252_0_0_11"/>
<gene>
    <name evidence="2" type="ORF">SSDG_05867</name>
</gene>
<evidence type="ECO:0000256" key="1">
    <source>
        <dbReference type="SAM" id="MobiDB-lite"/>
    </source>
</evidence>
<feature type="region of interest" description="Disordered" evidence="1">
    <location>
        <begin position="1"/>
        <end position="71"/>
    </location>
</feature>
<organism evidence="2 3">
    <name type="scientific">Streptomyces pristinaespiralis (strain ATCC 25486 / DSM 40338 / CBS 914.69 / JCM 4507 / KCC S-0507 / NBRC 13074 / NRRL 2958 / 5647)</name>
    <dbReference type="NCBI Taxonomy" id="457429"/>
    <lineage>
        <taxon>Bacteria</taxon>
        <taxon>Bacillati</taxon>
        <taxon>Actinomycetota</taxon>
        <taxon>Actinomycetes</taxon>
        <taxon>Kitasatosporales</taxon>
        <taxon>Streptomycetaceae</taxon>
        <taxon>Streptomyces</taxon>
    </lineage>
</organism>
<dbReference type="Proteomes" id="UP000002805">
    <property type="component" value="Chromosome"/>
</dbReference>
<protein>
    <submittedName>
        <fullName evidence="2">Predicted protein</fullName>
    </submittedName>
</protein>
<reference evidence="3" key="2">
    <citation type="submission" date="2009-10" db="EMBL/GenBank/DDBJ databases">
        <title>The genome sequence of Streptomyces pristinaespiralis strain ATCC 25486.</title>
        <authorList>
            <consortium name="The Broad Institute Genome Sequencing Platform"/>
            <consortium name="Broad Institute Microbial Sequencing Center"/>
            <person name="Fischbach M."/>
            <person name="Godfrey P."/>
            <person name="Ward D."/>
            <person name="Young S."/>
            <person name="Zeng Q."/>
            <person name="Koehrsen M."/>
            <person name="Alvarado L."/>
            <person name="Berlin A.M."/>
            <person name="Bochicchio J."/>
            <person name="Borenstein D."/>
            <person name="Chapman S.B."/>
            <person name="Chen Z."/>
            <person name="Engels R."/>
            <person name="Freedman E."/>
            <person name="Gellesch M."/>
            <person name="Goldberg J."/>
            <person name="Griggs A."/>
            <person name="Gujja S."/>
            <person name="Heilman E.R."/>
            <person name="Heiman D.I."/>
            <person name="Hepburn T.A."/>
            <person name="Howarth C."/>
            <person name="Jen D."/>
            <person name="Larson L."/>
            <person name="Lewis B."/>
            <person name="Mehta T."/>
            <person name="Park D."/>
            <person name="Pearson M."/>
            <person name="Richards J."/>
            <person name="Roberts A."/>
            <person name="Saif S."/>
            <person name="Shea T.D."/>
            <person name="Shenoy N."/>
            <person name="Sisk P."/>
            <person name="Stolte C."/>
            <person name="Sykes S.N."/>
            <person name="Thomson T."/>
            <person name="Walk T."/>
            <person name="White J."/>
            <person name="Yandava C."/>
            <person name="Straight P."/>
            <person name="Clardy J."/>
            <person name="Hung D."/>
            <person name="Kolter R."/>
            <person name="Mekalanos J."/>
            <person name="Walker S."/>
            <person name="Walsh C.T."/>
            <person name="Wieland-Brown L.C."/>
            <person name="Haas B."/>
            <person name="Nusbaum C."/>
            <person name="Birren B."/>
        </authorList>
    </citation>
    <scope>NUCLEOTIDE SEQUENCE [LARGE SCALE GENOMIC DNA]</scope>
    <source>
        <strain evidence="3">ATCC 25486 / DSM 40338 / CBS 914.69 / JCM 4507 / NBRC 13074 / NRRL 2958 / 5647</strain>
    </source>
</reference>
<evidence type="ECO:0000313" key="2">
    <source>
        <dbReference type="EMBL" id="EFH30653.1"/>
    </source>
</evidence>
<keyword evidence="3" id="KW-1185">Reference proteome</keyword>
<dbReference type="eggNOG" id="ENOG5031FJK">
    <property type="taxonomic scope" value="Bacteria"/>
</dbReference>
<reference evidence="3" key="1">
    <citation type="submission" date="2008-02" db="EMBL/GenBank/DDBJ databases">
        <authorList>
            <consortium name="The Broad Institute Genome Sequencing Platform"/>
            <person name="Fischbach M."/>
            <person name="Ward D."/>
            <person name="Young S."/>
            <person name="Jaffe D."/>
            <person name="Gnerre S."/>
            <person name="Berlin A."/>
            <person name="Heiman D."/>
            <person name="Hepburn T."/>
            <person name="Sykes S."/>
            <person name="Alvarado L."/>
            <person name="Kodira C.D."/>
            <person name="Straight P."/>
            <person name="Clardy J."/>
            <person name="Hung D."/>
            <person name="Kolter R."/>
            <person name="Mekalanos J."/>
            <person name="Walker S."/>
            <person name="Walsh C.T."/>
            <person name="Lander E."/>
            <person name="Galagan J."/>
            <person name="Nusbaum C."/>
            <person name="Birren B."/>
        </authorList>
    </citation>
    <scope>NUCLEOTIDE SEQUENCE [LARGE SCALE GENOMIC DNA]</scope>
    <source>
        <strain evidence="3">ATCC 25486 / DSM 40338 / CBS 914.69 / JCM 4507 / NBRC 13074 / NRRL 2958 / 5647</strain>
    </source>
</reference>
<accession>D6X7C0</accession>
<name>D6X7C0_STRE2</name>
<evidence type="ECO:0000313" key="3">
    <source>
        <dbReference type="Proteomes" id="UP000002805"/>
    </source>
</evidence>
<dbReference type="EMBL" id="CM000950">
    <property type="protein sequence ID" value="EFH30653.1"/>
    <property type="molecule type" value="Genomic_DNA"/>
</dbReference>